<feature type="domain" description="MannoseP isomerase/GMP-like beta-helix" evidence="9">
    <location>
        <begin position="294"/>
        <end position="347"/>
    </location>
</feature>
<dbReference type="Pfam" id="PF22640">
    <property type="entry name" value="ManC_GMP_beta-helix"/>
    <property type="match status" value="1"/>
</dbReference>
<sequence length="358" mass="39170">MLHAVIMAGGSGTRFWPLSRTATPKQLLPLAGDQSMIQQAYARCSGLVDPQCVWVVTNAKQIEATRAQLPEIPDDHFLVEPAARNTAPCIGLAAIHILKNDPEAEMLVMPADHVIGPVQAFQKCVQTAQSLIQQDPERLTLFGVPPTFPSTGFGYIERGALVDESVPGAFDVRSFREKPDHETAEEYLERGDFFWNCGIFVWRADTILRRIEASQPGIAEPLRELVGALGAGNYEAKLAELFPQCTSISIDYAVLEQGDRIAVVEAEFDWDDVGSWQALHRLRGVDEAGNTIVGEHLGVDTQDCVVRSVDGHVIATLGLKNCIVVHTPDVTLVADKQDENAIKSLIEAAKEQGLERLL</sequence>
<dbReference type="InterPro" id="IPR054566">
    <property type="entry name" value="ManC/GMP-like_b-helix"/>
</dbReference>
<dbReference type="SUPFAM" id="SSF53448">
    <property type="entry name" value="Nucleotide-diphospho-sugar transferases"/>
    <property type="match status" value="1"/>
</dbReference>
<dbReference type="InterPro" id="IPR029044">
    <property type="entry name" value="Nucleotide-diphossugar_trans"/>
</dbReference>
<dbReference type="Proteomes" id="UP000006860">
    <property type="component" value="Chromosome"/>
</dbReference>
<evidence type="ECO:0000256" key="6">
    <source>
        <dbReference type="ARBA" id="ARBA00023134"/>
    </source>
</evidence>
<dbReference type="STRING" id="756272.Plabr_1016"/>
<comment type="catalytic activity">
    <reaction evidence="7">
        <text>alpha-D-mannose 1-phosphate + GTP + H(+) = GDP-alpha-D-mannose + diphosphate</text>
        <dbReference type="Rhea" id="RHEA:15229"/>
        <dbReference type="ChEBI" id="CHEBI:15378"/>
        <dbReference type="ChEBI" id="CHEBI:33019"/>
        <dbReference type="ChEBI" id="CHEBI:37565"/>
        <dbReference type="ChEBI" id="CHEBI:57527"/>
        <dbReference type="ChEBI" id="CHEBI:58409"/>
        <dbReference type="EC" id="2.7.7.13"/>
    </reaction>
</comment>
<evidence type="ECO:0000256" key="2">
    <source>
        <dbReference type="ARBA" id="ARBA00012387"/>
    </source>
</evidence>
<evidence type="ECO:0000313" key="10">
    <source>
        <dbReference type="EMBL" id="ADY58637.1"/>
    </source>
</evidence>
<keyword evidence="4 10" id="KW-0548">Nucleotidyltransferase</keyword>
<evidence type="ECO:0000259" key="8">
    <source>
        <dbReference type="Pfam" id="PF00483"/>
    </source>
</evidence>
<keyword evidence="6" id="KW-0342">GTP-binding</keyword>
<dbReference type="EMBL" id="CP002546">
    <property type="protein sequence ID" value="ADY58637.1"/>
    <property type="molecule type" value="Genomic_DNA"/>
</dbReference>
<evidence type="ECO:0000256" key="7">
    <source>
        <dbReference type="ARBA" id="ARBA00047343"/>
    </source>
</evidence>
<evidence type="ECO:0000256" key="4">
    <source>
        <dbReference type="ARBA" id="ARBA00022695"/>
    </source>
</evidence>
<evidence type="ECO:0000313" key="11">
    <source>
        <dbReference type="Proteomes" id="UP000006860"/>
    </source>
</evidence>
<keyword evidence="11" id="KW-1185">Reference proteome</keyword>
<keyword evidence="3 10" id="KW-0808">Transferase</keyword>
<dbReference type="OrthoDB" id="9806359at2"/>
<dbReference type="AlphaFoldDB" id="F0SJU8"/>
<dbReference type="Gene3D" id="3.90.550.10">
    <property type="entry name" value="Spore Coat Polysaccharide Biosynthesis Protein SpsA, Chain A"/>
    <property type="match status" value="1"/>
</dbReference>
<evidence type="ECO:0000259" key="9">
    <source>
        <dbReference type="Pfam" id="PF22640"/>
    </source>
</evidence>
<keyword evidence="5" id="KW-0547">Nucleotide-binding</keyword>
<dbReference type="SUPFAM" id="SSF159283">
    <property type="entry name" value="Guanosine diphospho-D-mannose pyrophosphorylase/mannose-6-phosphate isomerase linker domain"/>
    <property type="match status" value="1"/>
</dbReference>
<dbReference type="CDD" id="cd02509">
    <property type="entry name" value="GDP-M1P_Guanylyltransferase"/>
    <property type="match status" value="1"/>
</dbReference>
<dbReference type="HOGENOM" id="CLU_035527_0_1_0"/>
<dbReference type="RefSeq" id="WP_013627373.1">
    <property type="nucleotide sequence ID" value="NC_015174.1"/>
</dbReference>
<dbReference type="Pfam" id="PF00483">
    <property type="entry name" value="NTP_transferase"/>
    <property type="match status" value="1"/>
</dbReference>
<proteinExistence type="inferred from homology"/>
<dbReference type="KEGG" id="pbs:Plabr_1016"/>
<gene>
    <name evidence="10" type="ordered locus">Plabr_1016</name>
</gene>
<protein>
    <recommendedName>
        <fullName evidence="2">mannose-1-phosphate guanylyltransferase</fullName>
        <ecNumber evidence="2">2.7.7.13</ecNumber>
    </recommendedName>
</protein>
<dbReference type="PANTHER" id="PTHR46390:SF1">
    <property type="entry name" value="MANNOSE-1-PHOSPHATE GUANYLYLTRANSFERASE"/>
    <property type="match status" value="1"/>
</dbReference>
<comment type="similarity">
    <text evidence="1">Belongs to the mannose-6-phosphate isomerase type 2 family.</text>
</comment>
<evidence type="ECO:0000256" key="3">
    <source>
        <dbReference type="ARBA" id="ARBA00022679"/>
    </source>
</evidence>
<reference evidence="11" key="1">
    <citation type="submission" date="2011-02" db="EMBL/GenBank/DDBJ databases">
        <title>The complete genome of Planctomyces brasiliensis DSM 5305.</title>
        <authorList>
            <person name="Lucas S."/>
            <person name="Copeland A."/>
            <person name="Lapidus A."/>
            <person name="Bruce D."/>
            <person name="Goodwin L."/>
            <person name="Pitluck S."/>
            <person name="Kyrpides N."/>
            <person name="Mavromatis K."/>
            <person name="Pagani I."/>
            <person name="Ivanova N."/>
            <person name="Ovchinnikova G."/>
            <person name="Lu M."/>
            <person name="Detter J.C."/>
            <person name="Han C."/>
            <person name="Land M."/>
            <person name="Hauser L."/>
            <person name="Markowitz V."/>
            <person name="Cheng J.-F."/>
            <person name="Hugenholtz P."/>
            <person name="Woyke T."/>
            <person name="Wu D."/>
            <person name="Tindall B."/>
            <person name="Pomrenke H.G."/>
            <person name="Brambilla E."/>
            <person name="Klenk H.-P."/>
            <person name="Eisen J.A."/>
        </authorList>
    </citation>
    <scope>NUCLEOTIDE SEQUENCE [LARGE SCALE GENOMIC DNA]</scope>
    <source>
        <strain evidence="11">ATCC 49424 / DSM 5305 / JCM 21570 / NBRC 103401 / IFAM 1448</strain>
    </source>
</reference>
<dbReference type="GO" id="GO:0004475">
    <property type="term" value="F:mannose-1-phosphate guanylyltransferase (GTP) activity"/>
    <property type="evidence" value="ECO:0007669"/>
    <property type="project" value="UniProtKB-EC"/>
</dbReference>
<evidence type="ECO:0000256" key="1">
    <source>
        <dbReference type="ARBA" id="ARBA00006115"/>
    </source>
</evidence>
<accession>F0SJU8</accession>
<dbReference type="eggNOG" id="COG0836">
    <property type="taxonomic scope" value="Bacteria"/>
</dbReference>
<dbReference type="InterPro" id="IPR049577">
    <property type="entry name" value="GMPP_N"/>
</dbReference>
<name>F0SJU8_RUBBR</name>
<dbReference type="InterPro" id="IPR005835">
    <property type="entry name" value="NTP_transferase_dom"/>
</dbReference>
<dbReference type="GO" id="GO:0005525">
    <property type="term" value="F:GTP binding"/>
    <property type="evidence" value="ECO:0007669"/>
    <property type="project" value="UniProtKB-KW"/>
</dbReference>
<dbReference type="PANTHER" id="PTHR46390">
    <property type="entry name" value="MANNOSE-1-PHOSPHATE GUANYLYLTRANSFERASE"/>
    <property type="match status" value="1"/>
</dbReference>
<dbReference type="InterPro" id="IPR051161">
    <property type="entry name" value="Mannose-6P_isomerase_type2"/>
</dbReference>
<dbReference type="EC" id="2.7.7.13" evidence="2"/>
<dbReference type="GO" id="GO:0009298">
    <property type="term" value="P:GDP-mannose biosynthetic process"/>
    <property type="evidence" value="ECO:0007669"/>
    <property type="project" value="TreeGrafter"/>
</dbReference>
<evidence type="ECO:0000256" key="5">
    <source>
        <dbReference type="ARBA" id="ARBA00022741"/>
    </source>
</evidence>
<dbReference type="FunFam" id="3.90.550.10:FF:000046">
    <property type="entry name" value="Mannose-1-phosphate guanylyltransferase (GDP)"/>
    <property type="match status" value="1"/>
</dbReference>
<feature type="domain" description="Nucleotidyl transferase" evidence="8">
    <location>
        <begin position="4"/>
        <end position="281"/>
    </location>
</feature>
<organism evidence="10 11">
    <name type="scientific">Rubinisphaera brasiliensis (strain ATCC 49424 / DSM 5305 / JCM 21570 / IAM 15109 / NBRC 103401 / IFAM 1448)</name>
    <name type="common">Planctomyces brasiliensis</name>
    <dbReference type="NCBI Taxonomy" id="756272"/>
    <lineage>
        <taxon>Bacteria</taxon>
        <taxon>Pseudomonadati</taxon>
        <taxon>Planctomycetota</taxon>
        <taxon>Planctomycetia</taxon>
        <taxon>Planctomycetales</taxon>
        <taxon>Planctomycetaceae</taxon>
        <taxon>Rubinisphaera</taxon>
    </lineage>
</organism>